<dbReference type="PANTHER" id="PTHR32305:SF15">
    <property type="entry name" value="PROTEIN RHSA-RELATED"/>
    <property type="match status" value="1"/>
</dbReference>
<dbReference type="NCBIfam" id="TIGR01643">
    <property type="entry name" value="YD_repeat_2x"/>
    <property type="match status" value="2"/>
</dbReference>
<dbReference type="AlphaFoldDB" id="A0A0F9KS81"/>
<dbReference type="SUPFAM" id="SSF50956">
    <property type="entry name" value="Thermostable phytase (3-phytase)"/>
    <property type="match status" value="1"/>
</dbReference>
<evidence type="ECO:0000313" key="1">
    <source>
        <dbReference type="EMBL" id="KKM18230.1"/>
    </source>
</evidence>
<sequence>YRNCHQYHQRSEFFADYGIYDVNITIPGNYIVGATGEKRTVVPNGDGTYTPSAGKYSTLIKNLDESYILTRKHGTVYSFNSEGKLTQIEDKNGNCTTVLYGSGGTLSSIIDSGARALTFTRNSQGRITRTEDPDGRIFTYEYDDEGNLTGFTDPSGSRTTYQYDAGHNLIVVTNTNGYSTYYEYSQYDRAIHTRQD</sequence>
<evidence type="ECO:0008006" key="2">
    <source>
        <dbReference type="Google" id="ProtNLM"/>
    </source>
</evidence>
<feature type="non-terminal residue" evidence="1">
    <location>
        <position position="1"/>
    </location>
</feature>
<organism evidence="1">
    <name type="scientific">marine sediment metagenome</name>
    <dbReference type="NCBI Taxonomy" id="412755"/>
    <lineage>
        <taxon>unclassified sequences</taxon>
        <taxon>metagenomes</taxon>
        <taxon>ecological metagenomes</taxon>
    </lineage>
</organism>
<dbReference type="PANTHER" id="PTHR32305">
    <property type="match status" value="1"/>
</dbReference>
<dbReference type="InterPro" id="IPR031325">
    <property type="entry name" value="RHS_repeat"/>
</dbReference>
<comment type="caution">
    <text evidence="1">The sequence shown here is derived from an EMBL/GenBank/DDBJ whole genome shotgun (WGS) entry which is preliminary data.</text>
</comment>
<dbReference type="InterPro" id="IPR050708">
    <property type="entry name" value="T6SS_VgrG/RHS"/>
</dbReference>
<reference evidence="1" key="1">
    <citation type="journal article" date="2015" name="Nature">
        <title>Complex archaea that bridge the gap between prokaryotes and eukaryotes.</title>
        <authorList>
            <person name="Spang A."/>
            <person name="Saw J.H."/>
            <person name="Jorgensen S.L."/>
            <person name="Zaremba-Niedzwiedzka K."/>
            <person name="Martijn J."/>
            <person name="Lind A.E."/>
            <person name="van Eijk R."/>
            <person name="Schleper C."/>
            <person name="Guy L."/>
            <person name="Ettema T.J."/>
        </authorList>
    </citation>
    <scope>NUCLEOTIDE SEQUENCE</scope>
</reference>
<accession>A0A0F9KS81</accession>
<gene>
    <name evidence="1" type="ORF">LCGC14_1667820</name>
</gene>
<dbReference type="Pfam" id="PF05593">
    <property type="entry name" value="RHS_repeat"/>
    <property type="match status" value="1"/>
</dbReference>
<dbReference type="Gene3D" id="2.180.10.10">
    <property type="entry name" value="RHS repeat-associated core"/>
    <property type="match status" value="1"/>
</dbReference>
<dbReference type="InterPro" id="IPR006530">
    <property type="entry name" value="YD"/>
</dbReference>
<dbReference type="EMBL" id="LAZR01014266">
    <property type="protein sequence ID" value="KKM18230.1"/>
    <property type="molecule type" value="Genomic_DNA"/>
</dbReference>
<proteinExistence type="predicted"/>
<name>A0A0F9KS81_9ZZZZ</name>
<protein>
    <recommendedName>
        <fullName evidence="2">RHS repeat protein</fullName>
    </recommendedName>
</protein>